<organism evidence="2 3">
    <name type="scientific">Aquisphaera giovannonii</name>
    <dbReference type="NCBI Taxonomy" id="406548"/>
    <lineage>
        <taxon>Bacteria</taxon>
        <taxon>Pseudomonadati</taxon>
        <taxon>Planctomycetota</taxon>
        <taxon>Planctomycetia</taxon>
        <taxon>Isosphaerales</taxon>
        <taxon>Isosphaeraceae</taxon>
        <taxon>Aquisphaera</taxon>
    </lineage>
</organism>
<dbReference type="AlphaFoldDB" id="A0A5B9WF06"/>
<feature type="transmembrane region" description="Helical" evidence="1">
    <location>
        <begin position="233"/>
        <end position="252"/>
    </location>
</feature>
<keyword evidence="1" id="KW-0472">Membrane</keyword>
<keyword evidence="3" id="KW-1185">Reference proteome</keyword>
<dbReference type="EMBL" id="CP042997">
    <property type="protein sequence ID" value="QEH38839.1"/>
    <property type="molecule type" value="Genomic_DNA"/>
</dbReference>
<feature type="transmembrane region" description="Helical" evidence="1">
    <location>
        <begin position="29"/>
        <end position="48"/>
    </location>
</feature>
<proteinExistence type="predicted"/>
<evidence type="ECO:0000313" key="2">
    <source>
        <dbReference type="EMBL" id="QEH38839.1"/>
    </source>
</evidence>
<gene>
    <name evidence="2" type="ORF">OJF2_74490</name>
</gene>
<dbReference type="Proteomes" id="UP000324233">
    <property type="component" value="Chromosome"/>
</dbReference>
<reference evidence="2 3" key="1">
    <citation type="submission" date="2019-08" db="EMBL/GenBank/DDBJ databases">
        <title>Deep-cultivation of Planctomycetes and their phenomic and genomic characterization uncovers novel biology.</title>
        <authorList>
            <person name="Wiegand S."/>
            <person name="Jogler M."/>
            <person name="Boedeker C."/>
            <person name="Pinto D."/>
            <person name="Vollmers J."/>
            <person name="Rivas-Marin E."/>
            <person name="Kohn T."/>
            <person name="Peeters S.H."/>
            <person name="Heuer A."/>
            <person name="Rast P."/>
            <person name="Oberbeckmann S."/>
            <person name="Bunk B."/>
            <person name="Jeske O."/>
            <person name="Meyerdierks A."/>
            <person name="Storesund J.E."/>
            <person name="Kallscheuer N."/>
            <person name="Luecker S."/>
            <person name="Lage O.M."/>
            <person name="Pohl T."/>
            <person name="Merkel B.J."/>
            <person name="Hornburger P."/>
            <person name="Mueller R.-W."/>
            <person name="Bruemmer F."/>
            <person name="Labrenz M."/>
            <person name="Spormann A.M."/>
            <person name="Op den Camp H."/>
            <person name="Overmann J."/>
            <person name="Amann R."/>
            <person name="Jetten M.S.M."/>
            <person name="Mascher T."/>
            <person name="Medema M.H."/>
            <person name="Devos D.P."/>
            <person name="Kaster A.-K."/>
            <person name="Ovreas L."/>
            <person name="Rohde M."/>
            <person name="Galperin M.Y."/>
            <person name="Jogler C."/>
        </authorList>
    </citation>
    <scope>NUCLEOTIDE SEQUENCE [LARGE SCALE GENOMIC DNA]</scope>
    <source>
        <strain evidence="2 3">OJF2</strain>
    </source>
</reference>
<name>A0A5B9WF06_9BACT</name>
<protein>
    <submittedName>
        <fullName evidence="2">Uncharacterized protein</fullName>
    </submittedName>
</protein>
<evidence type="ECO:0000256" key="1">
    <source>
        <dbReference type="SAM" id="Phobius"/>
    </source>
</evidence>
<feature type="transmembrane region" description="Helical" evidence="1">
    <location>
        <begin position="125"/>
        <end position="148"/>
    </location>
</feature>
<dbReference type="KEGG" id="agv:OJF2_74490"/>
<feature type="transmembrane region" description="Helical" evidence="1">
    <location>
        <begin position="189"/>
        <end position="212"/>
    </location>
</feature>
<feature type="transmembrane region" description="Helical" evidence="1">
    <location>
        <begin position="91"/>
        <end position="113"/>
    </location>
</feature>
<sequence>MSNLHDDPAAVSPAGDGPPAGPLHLRSRVGIAALAAGVAAGLLGWLLGEPIHARFAPPKFVNTASSTGGFLDPAEVYKLDMAKQRAQIRDACLVFGAFGAALGMAMGLAGGWARGTGRASAWKGPVLGLALGGIAAAAATAIALPIYYRVHNPDTNDLAVGLMLQVAISAAVGAAGGTAFGVGHGRRDVVARAAMGGLLGACAGAMAYELLGAIAFPLDETSNPISLTSRTRLLGRLAVATLASAGLAWGVLDRRAESDPIPGALAHSS</sequence>
<accession>A0A5B9WF06</accession>
<feature type="transmembrane region" description="Helical" evidence="1">
    <location>
        <begin position="160"/>
        <end position="183"/>
    </location>
</feature>
<keyword evidence="1" id="KW-0812">Transmembrane</keyword>
<evidence type="ECO:0000313" key="3">
    <source>
        <dbReference type="Proteomes" id="UP000324233"/>
    </source>
</evidence>
<dbReference type="RefSeq" id="WP_148598231.1">
    <property type="nucleotide sequence ID" value="NZ_CP042997.1"/>
</dbReference>
<keyword evidence="1" id="KW-1133">Transmembrane helix</keyword>